<accession>A0A817U8W0</accession>
<sequence>MYPQLSLAVEIFLCAPISTATVERDFSAMNRILTDLRNRLTTEHLEQLMRISIEGPSDLDDDLKDSIINCWKELISISGNHNHSANPDQLEAKILRDKMKQRILTETTPITKIYDEEIVKAKLSKAAAVILPTVIEYRSNMSKARRKITPVIPSSVIFDIPESYQQTLSNERFLLVDLFMTRGKDRILVFSSDQQLELLFESEIIFMDGTFDTTPPNFKQVYLIHAQKFGQGLPVAFCLLPNKRGKTYTELIEQLKEKANTMGKQFKPKRIITDYEPTLLPVFPTAVHSGCMFHFNQAIHRKITDLGLANDYLHNESIRDQCRQLMALSLMPITEIDNQFQRLQTIMATSLSDLLVYFQHQWMYGVVPMHMWNFHNVKHRTNNTSEGKNSLIFNLPHLEALSRIIRILAYNLRFATRLARKHPNIWSFIQLIKSEHVRFQHISIQLDAGASAPKQSKKTIAFQMKVNVLHDRFLKKEITTKELLSGLGARPKQAKTIAIQRRIDNLDQRYYDGVISAMEYLDGLSYTVAKRKK</sequence>
<dbReference type="InterPro" id="IPR018289">
    <property type="entry name" value="MULE_transposase_dom"/>
</dbReference>
<dbReference type="InterPro" id="IPR012337">
    <property type="entry name" value="RNaseH-like_sf"/>
</dbReference>
<reference evidence="3" key="1">
    <citation type="submission" date="2021-02" db="EMBL/GenBank/DDBJ databases">
        <authorList>
            <person name="Nowell W R."/>
        </authorList>
    </citation>
    <scope>NUCLEOTIDE SEQUENCE</scope>
</reference>
<dbReference type="InterPro" id="IPR008906">
    <property type="entry name" value="HATC_C_dom"/>
</dbReference>
<name>A0A817U8W0_9BILA</name>
<evidence type="ECO:0000313" key="4">
    <source>
        <dbReference type="Proteomes" id="UP000663872"/>
    </source>
</evidence>
<dbReference type="Pfam" id="PF05699">
    <property type="entry name" value="Dimer_Tnp_hAT"/>
    <property type="match status" value="1"/>
</dbReference>
<feature type="domain" description="HAT C-terminal dimerisation" evidence="1">
    <location>
        <begin position="2"/>
        <end position="50"/>
    </location>
</feature>
<dbReference type="SUPFAM" id="SSF53098">
    <property type="entry name" value="Ribonuclease H-like"/>
    <property type="match status" value="1"/>
</dbReference>
<dbReference type="PANTHER" id="PTHR46880">
    <property type="entry name" value="RAS-ASSOCIATING DOMAIN-CONTAINING PROTEIN"/>
    <property type="match status" value="1"/>
</dbReference>
<evidence type="ECO:0000259" key="1">
    <source>
        <dbReference type="Pfam" id="PF05699"/>
    </source>
</evidence>
<dbReference type="GO" id="GO:0046983">
    <property type="term" value="F:protein dimerization activity"/>
    <property type="evidence" value="ECO:0007669"/>
    <property type="project" value="InterPro"/>
</dbReference>
<gene>
    <name evidence="3" type="ORF">GRG538_LOCUS3070</name>
</gene>
<dbReference type="Proteomes" id="UP000663872">
    <property type="component" value="Unassembled WGS sequence"/>
</dbReference>
<evidence type="ECO:0000313" key="3">
    <source>
        <dbReference type="EMBL" id="CAF3326973.1"/>
    </source>
</evidence>
<evidence type="ECO:0000259" key="2">
    <source>
        <dbReference type="Pfam" id="PF10551"/>
    </source>
</evidence>
<dbReference type="EMBL" id="CAJNYT010000070">
    <property type="protein sequence ID" value="CAF3326973.1"/>
    <property type="molecule type" value="Genomic_DNA"/>
</dbReference>
<dbReference type="AlphaFoldDB" id="A0A817U8W0"/>
<protein>
    <recommendedName>
        <fullName evidence="5">Transposase</fullName>
    </recommendedName>
</protein>
<feature type="domain" description="MULE transposase" evidence="2">
    <location>
        <begin position="205"/>
        <end position="297"/>
    </location>
</feature>
<evidence type="ECO:0008006" key="5">
    <source>
        <dbReference type="Google" id="ProtNLM"/>
    </source>
</evidence>
<organism evidence="3 4">
    <name type="scientific">Rotaria socialis</name>
    <dbReference type="NCBI Taxonomy" id="392032"/>
    <lineage>
        <taxon>Eukaryota</taxon>
        <taxon>Metazoa</taxon>
        <taxon>Spiralia</taxon>
        <taxon>Gnathifera</taxon>
        <taxon>Rotifera</taxon>
        <taxon>Eurotatoria</taxon>
        <taxon>Bdelloidea</taxon>
        <taxon>Philodinida</taxon>
        <taxon>Philodinidae</taxon>
        <taxon>Rotaria</taxon>
    </lineage>
</organism>
<dbReference type="Pfam" id="PF10551">
    <property type="entry name" value="MULE"/>
    <property type="match status" value="1"/>
</dbReference>
<proteinExistence type="predicted"/>
<dbReference type="PANTHER" id="PTHR46880:SF5">
    <property type="entry name" value="DUF4371 DOMAIN-CONTAINING PROTEIN"/>
    <property type="match status" value="1"/>
</dbReference>
<comment type="caution">
    <text evidence="3">The sequence shown here is derived from an EMBL/GenBank/DDBJ whole genome shotgun (WGS) entry which is preliminary data.</text>
</comment>